<dbReference type="GO" id="GO:0004190">
    <property type="term" value="F:aspartic-type endopeptidase activity"/>
    <property type="evidence" value="ECO:0007669"/>
    <property type="project" value="InterPro"/>
</dbReference>
<dbReference type="Pfam" id="PF01478">
    <property type="entry name" value="Peptidase_A24"/>
    <property type="match status" value="1"/>
</dbReference>
<organism evidence="3 4">
    <name type="scientific">Fluviibacter phosphoraccumulans</name>
    <dbReference type="NCBI Taxonomy" id="1751046"/>
    <lineage>
        <taxon>Bacteria</taxon>
        <taxon>Pseudomonadati</taxon>
        <taxon>Pseudomonadota</taxon>
        <taxon>Betaproteobacteria</taxon>
        <taxon>Rhodocyclales</taxon>
        <taxon>Fluviibacteraceae</taxon>
        <taxon>Fluviibacter</taxon>
    </lineage>
</organism>
<evidence type="ECO:0000313" key="4">
    <source>
        <dbReference type="Proteomes" id="UP000463961"/>
    </source>
</evidence>
<dbReference type="Proteomes" id="UP000463961">
    <property type="component" value="Chromosome"/>
</dbReference>
<dbReference type="OrthoDB" id="9789291at2"/>
<dbReference type="PANTHER" id="PTHR30487">
    <property type="entry name" value="TYPE 4 PREPILIN-LIKE PROTEINS LEADER PEPTIDE-PROCESSING ENZYME"/>
    <property type="match status" value="1"/>
</dbReference>
<evidence type="ECO:0000313" key="3">
    <source>
        <dbReference type="EMBL" id="BBU69256.1"/>
    </source>
</evidence>
<evidence type="ECO:0000256" key="1">
    <source>
        <dbReference type="ARBA" id="ARBA00005801"/>
    </source>
</evidence>
<dbReference type="InterPro" id="IPR000045">
    <property type="entry name" value="Prepilin_IV_endopep_pep"/>
</dbReference>
<reference evidence="4" key="1">
    <citation type="submission" date="2020-01" db="EMBL/GenBank/DDBJ databases">
        <title>Phosphoaccumulans saitamaens gen. nov., sp. nov., a polyphosphate accumulating bacterium isolated from surface river water.</title>
        <authorList>
            <person name="Watanabe K."/>
            <person name="Suda W."/>
        </authorList>
    </citation>
    <scope>NUCLEOTIDE SEQUENCE [LARGE SCALE GENOMIC DNA]</scope>
    <source>
        <strain evidence="4">ICHIAU1</strain>
    </source>
</reference>
<accession>A0A679HUJ5</accession>
<evidence type="ECO:0000256" key="2">
    <source>
        <dbReference type="RuleBase" id="RU003793"/>
    </source>
</evidence>
<dbReference type="GO" id="GO:0006465">
    <property type="term" value="P:signal peptide processing"/>
    <property type="evidence" value="ECO:0007669"/>
    <property type="project" value="TreeGrafter"/>
</dbReference>
<proteinExistence type="inferred from homology"/>
<dbReference type="PANTHER" id="PTHR30487:SF0">
    <property type="entry name" value="PREPILIN LEADER PEPTIDASE_N-METHYLTRANSFERASE-RELATED"/>
    <property type="match status" value="1"/>
</dbReference>
<dbReference type="RefSeq" id="WP_162071273.1">
    <property type="nucleotide sequence ID" value="NZ_AP022345.1"/>
</dbReference>
<keyword evidence="4" id="KW-1185">Reference proteome</keyword>
<gene>
    <name evidence="3" type="ORF">ICHIAU1_15390</name>
</gene>
<dbReference type="EMBL" id="AP022345">
    <property type="protein sequence ID" value="BBU69256.1"/>
    <property type="molecule type" value="Genomic_DNA"/>
</dbReference>
<dbReference type="InterPro" id="IPR050882">
    <property type="entry name" value="Prepilin_peptidase/N-MTase"/>
</dbReference>
<protein>
    <submittedName>
        <fullName evidence="3">Uncharacterized protein</fullName>
    </submittedName>
</protein>
<dbReference type="Gene3D" id="1.20.120.1220">
    <property type="match status" value="1"/>
</dbReference>
<sequence>MPQHYASEEAAFIKEMLAQHAPQVASPGHIAQVDYARPIKSFFSALPPANFQSGLTSIAVALAAAWAWYTGANLLEITTWFVFYCGLIILAVVDYKTKLLPDVLTLPLLWLGIVIQLFPETRTVGLDVSVLGAVAGYLPLWVVAQVYRAVRGRDGLGMGDLKLLAAMGAWSGPLLLPYVLLLAVLLALLVFLIERVIHRHASSFHEERPFGPAIVTAYFLVLIFA</sequence>
<dbReference type="GO" id="GO:0005886">
    <property type="term" value="C:plasma membrane"/>
    <property type="evidence" value="ECO:0007669"/>
    <property type="project" value="TreeGrafter"/>
</dbReference>
<dbReference type="AlphaFoldDB" id="A0A679HUJ5"/>
<dbReference type="PRINTS" id="PR00864">
    <property type="entry name" value="PREPILNPTASE"/>
</dbReference>
<dbReference type="InterPro" id="IPR014032">
    <property type="entry name" value="Peptidase_A24A_bac"/>
</dbReference>
<comment type="similarity">
    <text evidence="1 2">Belongs to the peptidase A24 family.</text>
</comment>
<name>A0A679HUJ5_9RHOO</name>